<gene>
    <name evidence="8" type="ORF">AAX29_01632</name>
</gene>
<evidence type="ECO:0000313" key="8">
    <source>
        <dbReference type="EMBL" id="OCL98393.1"/>
    </source>
</evidence>
<keyword evidence="5 6" id="KW-0472">Membrane</keyword>
<dbReference type="InterPro" id="IPR023845">
    <property type="entry name" value="DUF3817_TM"/>
</dbReference>
<evidence type="ECO:0000256" key="1">
    <source>
        <dbReference type="ARBA" id="ARBA00004651"/>
    </source>
</evidence>
<feature type="domain" description="DUF3817" evidence="7">
    <location>
        <begin position="7"/>
        <end position="92"/>
    </location>
</feature>
<dbReference type="PANTHER" id="PTHR40077:SF1">
    <property type="entry name" value="MEMBRANE PROTEIN"/>
    <property type="match status" value="1"/>
</dbReference>
<name>A0A1C0B5S6_9BACT</name>
<evidence type="ECO:0000259" key="7">
    <source>
        <dbReference type="Pfam" id="PF12823"/>
    </source>
</evidence>
<dbReference type="NCBIfam" id="TIGR03954">
    <property type="entry name" value="integ_memb_HG"/>
    <property type="match status" value="1"/>
</dbReference>
<evidence type="ECO:0000256" key="4">
    <source>
        <dbReference type="ARBA" id="ARBA00022989"/>
    </source>
</evidence>
<sequence>MFRTKFSQFRTISIVEGISYLVLVFFAMPMKYFFDEPMATKIFGMIHGIFFIIFCIALYGAMKKYKWKFIFCLKLFIYSLIPFLFILIEKEILKKRESI</sequence>
<keyword evidence="4 6" id="KW-1133">Transmembrane helix</keyword>
<keyword evidence="2" id="KW-1003">Cell membrane</keyword>
<protein>
    <recommendedName>
        <fullName evidence="7">DUF3817 domain-containing protein</fullName>
    </recommendedName>
</protein>
<feature type="transmembrane region" description="Helical" evidence="6">
    <location>
        <begin position="69"/>
        <end position="88"/>
    </location>
</feature>
<proteinExistence type="predicted"/>
<feature type="transmembrane region" description="Helical" evidence="6">
    <location>
        <begin position="12"/>
        <end position="30"/>
    </location>
</feature>
<comment type="caution">
    <text evidence="8">The sequence shown here is derived from an EMBL/GenBank/DDBJ whole genome shotgun (WGS) entry which is preliminary data.</text>
</comment>
<accession>A0A1C0B5S6</accession>
<dbReference type="OrthoDB" id="1121311at2"/>
<dbReference type="AlphaFoldDB" id="A0A1C0B5S6"/>
<evidence type="ECO:0000256" key="2">
    <source>
        <dbReference type="ARBA" id="ARBA00022475"/>
    </source>
</evidence>
<comment type="subcellular location">
    <subcellularLocation>
        <location evidence="1">Cell membrane</location>
        <topology evidence="1">Multi-pass membrane protein</topology>
    </subcellularLocation>
</comment>
<dbReference type="PATRIC" id="fig|544718.51.peg.1605"/>
<dbReference type="Pfam" id="PF12823">
    <property type="entry name" value="DUF3817"/>
    <property type="match status" value="1"/>
</dbReference>
<dbReference type="Proteomes" id="UP000093281">
    <property type="component" value="Unassembled WGS sequence"/>
</dbReference>
<dbReference type="RefSeq" id="WP_066186866.1">
    <property type="nucleotide sequence ID" value="NZ_LCUJ01000006.1"/>
</dbReference>
<organism evidence="8 9">
    <name type="scientific">Aliarcobacter thereius</name>
    <dbReference type="NCBI Taxonomy" id="544718"/>
    <lineage>
        <taxon>Bacteria</taxon>
        <taxon>Pseudomonadati</taxon>
        <taxon>Campylobacterota</taxon>
        <taxon>Epsilonproteobacteria</taxon>
        <taxon>Campylobacterales</taxon>
        <taxon>Arcobacteraceae</taxon>
        <taxon>Aliarcobacter</taxon>
    </lineage>
</organism>
<keyword evidence="3 6" id="KW-0812">Transmembrane</keyword>
<evidence type="ECO:0000256" key="3">
    <source>
        <dbReference type="ARBA" id="ARBA00022692"/>
    </source>
</evidence>
<feature type="transmembrane region" description="Helical" evidence="6">
    <location>
        <begin position="42"/>
        <end position="62"/>
    </location>
</feature>
<evidence type="ECO:0000256" key="6">
    <source>
        <dbReference type="SAM" id="Phobius"/>
    </source>
</evidence>
<dbReference type="GO" id="GO:0005886">
    <property type="term" value="C:plasma membrane"/>
    <property type="evidence" value="ECO:0007669"/>
    <property type="project" value="UniProtKB-SubCell"/>
</dbReference>
<dbReference type="EMBL" id="LCUJ01000006">
    <property type="protein sequence ID" value="OCL98393.1"/>
    <property type="molecule type" value="Genomic_DNA"/>
</dbReference>
<evidence type="ECO:0000256" key="5">
    <source>
        <dbReference type="ARBA" id="ARBA00023136"/>
    </source>
</evidence>
<dbReference type="PANTHER" id="PTHR40077">
    <property type="entry name" value="MEMBRANE PROTEIN-RELATED"/>
    <property type="match status" value="1"/>
</dbReference>
<evidence type="ECO:0000313" key="9">
    <source>
        <dbReference type="Proteomes" id="UP000093281"/>
    </source>
</evidence>
<dbReference type="STRING" id="544718.AAX25_01523"/>
<reference evidence="9" key="1">
    <citation type="submission" date="2015-05" db="EMBL/GenBank/DDBJ databases">
        <authorList>
            <person name="Rovetto F."/>
            <person name="Cocolin L."/>
            <person name="Illeghems K."/>
            <person name="Van Nieuwerburgh F."/>
            <person name="Houf K."/>
        </authorList>
    </citation>
    <scope>NUCLEOTIDE SEQUENCE [LARGE SCALE GENOMIC DNA]</scope>
    <source>
        <strain evidence="9">DU22</strain>
    </source>
</reference>